<dbReference type="GO" id="GO:0051539">
    <property type="term" value="F:4 iron, 4 sulfur cluster binding"/>
    <property type="evidence" value="ECO:0007669"/>
    <property type="project" value="UniProtKB-UniRule"/>
</dbReference>
<reference evidence="10 11" key="1">
    <citation type="submission" date="2019-02" db="EMBL/GenBank/DDBJ databases">
        <title>Genomic Encyclopedia of Archaeal and Bacterial Type Strains, Phase II (KMG-II): from individual species to whole genera.</title>
        <authorList>
            <person name="Goeker M."/>
        </authorList>
    </citation>
    <scope>NUCLEOTIDE SEQUENCE [LARGE SCALE GENOMIC DNA]</scope>
    <source>
        <strain evidence="10 11">DSM 21411</strain>
    </source>
</reference>
<keyword evidence="1 8" id="KW-0004">4Fe-4S</keyword>
<gene>
    <name evidence="8" type="primary">queE</name>
    <name evidence="10" type="ORF">BC751_2126</name>
</gene>
<dbReference type="InterPro" id="IPR013785">
    <property type="entry name" value="Aldolase_TIM"/>
</dbReference>
<dbReference type="InterPro" id="IPR058240">
    <property type="entry name" value="rSAM_sf"/>
</dbReference>
<dbReference type="GO" id="GO:0016840">
    <property type="term" value="F:carbon-nitrogen lyase activity"/>
    <property type="evidence" value="ECO:0007669"/>
    <property type="project" value="UniProtKB-UniRule"/>
</dbReference>
<comment type="cofactor">
    <cofactor evidence="8">
        <name>S-adenosyl-L-methionine</name>
        <dbReference type="ChEBI" id="CHEBI:59789"/>
    </cofactor>
    <text evidence="8">Binds 1 S-adenosyl-L-methionine per subunit.</text>
</comment>
<protein>
    <recommendedName>
        <fullName evidence="8">7-carboxy-7-deazaguanine synthase</fullName>
        <shortName evidence="8">CDG synthase</shortName>
        <ecNumber evidence="8">4.3.99.3</ecNumber>
    </recommendedName>
    <alternativeName>
        <fullName evidence="8">Queuosine biosynthesis protein QueE</fullName>
    </alternativeName>
</protein>
<dbReference type="PANTHER" id="PTHR42836">
    <property type="entry name" value="7-CARBOXY-7-DEAZAGUANINE SYNTHASE"/>
    <property type="match status" value="1"/>
</dbReference>
<dbReference type="InterPro" id="IPR007197">
    <property type="entry name" value="rSAM"/>
</dbReference>
<feature type="binding site" evidence="8">
    <location>
        <begin position="55"/>
        <end position="57"/>
    </location>
    <ligand>
        <name>substrate</name>
    </ligand>
</feature>
<comment type="cofactor">
    <cofactor evidence="8">
        <name>Mg(2+)</name>
        <dbReference type="ChEBI" id="CHEBI:18420"/>
    </cofactor>
</comment>
<dbReference type="HAMAP" id="MF_00917">
    <property type="entry name" value="QueE"/>
    <property type="match status" value="1"/>
</dbReference>
<evidence type="ECO:0000256" key="6">
    <source>
        <dbReference type="ARBA" id="ARBA00023014"/>
    </source>
</evidence>
<dbReference type="Pfam" id="PF04055">
    <property type="entry name" value="Radical_SAM"/>
    <property type="match status" value="1"/>
</dbReference>
<organism evidence="10 11">
    <name type="scientific">Cecembia calidifontis</name>
    <dbReference type="NCBI Taxonomy" id="1187080"/>
    <lineage>
        <taxon>Bacteria</taxon>
        <taxon>Pseudomonadati</taxon>
        <taxon>Bacteroidota</taxon>
        <taxon>Cytophagia</taxon>
        <taxon>Cytophagales</taxon>
        <taxon>Cyclobacteriaceae</taxon>
        <taxon>Cecembia</taxon>
    </lineage>
</organism>
<keyword evidence="6 8" id="KW-0411">Iron-sulfur</keyword>
<comment type="subunit">
    <text evidence="8">Homodimer.</text>
</comment>
<dbReference type="PROSITE" id="PS51918">
    <property type="entry name" value="RADICAL_SAM"/>
    <property type="match status" value="1"/>
</dbReference>
<feature type="binding site" evidence="8">
    <location>
        <position position="117"/>
    </location>
    <ligand>
        <name>S-adenosyl-L-methionine</name>
        <dbReference type="ChEBI" id="CHEBI:59789"/>
    </ligand>
</feature>
<dbReference type="AlphaFoldDB" id="A0A4Q7PAI4"/>
<feature type="binding site" evidence="8">
    <location>
        <begin position="80"/>
        <end position="82"/>
    </location>
    <ligand>
        <name>S-adenosyl-L-methionine</name>
        <dbReference type="ChEBI" id="CHEBI:59789"/>
    </ligand>
</feature>
<comment type="similarity">
    <text evidence="8">Belongs to the radical SAM superfamily. 7-carboxy-7-deazaguanine synthase family.</text>
</comment>
<feature type="binding site" evidence="8">
    <location>
        <position position="115"/>
    </location>
    <ligand>
        <name>substrate</name>
    </ligand>
</feature>
<feature type="binding site" evidence="8">
    <location>
        <position position="70"/>
    </location>
    <ligand>
        <name>substrate</name>
    </ligand>
</feature>
<evidence type="ECO:0000256" key="1">
    <source>
        <dbReference type="ARBA" id="ARBA00022485"/>
    </source>
</evidence>
<name>A0A4Q7PAI4_9BACT</name>
<dbReference type="SFLD" id="SFLDS00029">
    <property type="entry name" value="Radical_SAM"/>
    <property type="match status" value="1"/>
</dbReference>
<keyword evidence="4 8" id="KW-0460">Magnesium</keyword>
<comment type="caution">
    <text evidence="8">Lacks conserved residue(s) required for the propagation of feature annotation.</text>
</comment>
<dbReference type="GO" id="GO:0000287">
    <property type="term" value="F:magnesium ion binding"/>
    <property type="evidence" value="ECO:0007669"/>
    <property type="project" value="UniProtKB-UniRule"/>
</dbReference>
<dbReference type="PIRSF" id="PIRSF000370">
    <property type="entry name" value="QueE"/>
    <property type="match status" value="1"/>
</dbReference>
<dbReference type="Proteomes" id="UP000292209">
    <property type="component" value="Unassembled WGS sequence"/>
</dbReference>
<keyword evidence="7 8" id="KW-0456">Lyase</keyword>
<evidence type="ECO:0000256" key="7">
    <source>
        <dbReference type="ARBA" id="ARBA00023239"/>
    </source>
</evidence>
<dbReference type="SUPFAM" id="SSF102114">
    <property type="entry name" value="Radical SAM enzymes"/>
    <property type="match status" value="1"/>
</dbReference>
<comment type="cofactor">
    <cofactor evidence="8">
        <name>[4Fe-4S] cluster</name>
        <dbReference type="ChEBI" id="CHEBI:49883"/>
    </cofactor>
    <text evidence="8">Binds 1 [4Fe-4S] cluster. The cluster is coordinated with 3 cysteines and an exchangeable S-adenosyl-L-methionine.</text>
</comment>
<dbReference type="GO" id="GO:1904047">
    <property type="term" value="F:S-adenosyl-L-methionine binding"/>
    <property type="evidence" value="ECO:0007669"/>
    <property type="project" value="UniProtKB-UniRule"/>
</dbReference>
<feature type="binding site" evidence="8">
    <location>
        <begin position="158"/>
        <end position="160"/>
    </location>
    <ligand>
        <name>S-adenosyl-L-methionine</name>
        <dbReference type="ChEBI" id="CHEBI:59789"/>
    </ligand>
</feature>
<evidence type="ECO:0000256" key="3">
    <source>
        <dbReference type="ARBA" id="ARBA00022723"/>
    </source>
</evidence>
<keyword evidence="5 8" id="KW-0408">Iron</keyword>
<feature type="binding site" evidence="8">
    <location>
        <position position="241"/>
    </location>
    <ligand>
        <name>substrate</name>
    </ligand>
</feature>
<dbReference type="PANTHER" id="PTHR42836:SF1">
    <property type="entry name" value="7-CARBOXY-7-DEAZAGUANINE SYNTHASE"/>
    <property type="match status" value="1"/>
</dbReference>
<accession>A0A4Q7PAI4</accession>
<dbReference type="GO" id="GO:0008616">
    <property type="term" value="P:tRNA queuosine(34) biosynthetic process"/>
    <property type="evidence" value="ECO:0007669"/>
    <property type="project" value="UniProtKB-UniRule"/>
</dbReference>
<keyword evidence="2 8" id="KW-0949">S-adenosyl-L-methionine</keyword>
<dbReference type="UniPathway" id="UPA00391"/>
<dbReference type="InterPro" id="IPR024924">
    <property type="entry name" value="7-CO-7-deazaguanine_synth-like"/>
</dbReference>
<comment type="function">
    <text evidence="8">Catalyzes the complex heterocyclic radical-mediated conversion of 6-carboxy-5,6,7,8-tetrahydropterin (CPH4) to 7-carboxy-7-deazaguanine (CDG), a step common to the biosynthetic pathways of all 7-deazapurine-containing compounds.</text>
</comment>
<evidence type="ECO:0000256" key="2">
    <source>
        <dbReference type="ARBA" id="ARBA00022691"/>
    </source>
</evidence>
<keyword evidence="11" id="KW-1185">Reference proteome</keyword>
<comment type="caution">
    <text evidence="10">The sequence shown here is derived from an EMBL/GenBank/DDBJ whole genome shotgun (WGS) entry which is preliminary data.</text>
</comment>
<keyword evidence="8" id="KW-0671">Queuosine biosynthesis</keyword>
<comment type="catalytic activity">
    <reaction evidence="8">
        <text>6-carboxy-5,6,7,8-tetrahydropterin + H(+) = 7-carboxy-7-carbaguanine + NH4(+)</text>
        <dbReference type="Rhea" id="RHEA:27974"/>
        <dbReference type="ChEBI" id="CHEBI:15378"/>
        <dbReference type="ChEBI" id="CHEBI:28938"/>
        <dbReference type="ChEBI" id="CHEBI:61032"/>
        <dbReference type="ChEBI" id="CHEBI:61036"/>
        <dbReference type="EC" id="4.3.99.3"/>
    </reaction>
</comment>
<evidence type="ECO:0000313" key="11">
    <source>
        <dbReference type="Proteomes" id="UP000292209"/>
    </source>
</evidence>
<dbReference type="EC" id="4.3.99.3" evidence="8"/>
<proteinExistence type="inferred from homology"/>
<sequence>MGVFLLDFFAATFCSNFAVQKKAVQSPASTKIEMDKTQKIREGLMLPLMEAFYTVQGEGIHTGVPAYFIRLGGCDVGCVWCDVKESWDAGKWPVLDIEEIVDQALVYPGRTVVITGGEPLMYNLGPLTALLKEKGFSTHIETSGAHPFSGNFDWVCFSPKKFKAPHPSIYAHADELKVVIYNKSDFDFAEKHAELVKQTCKKLIQPEWSKSGQLMESIVAFVKNHPNWKISLQTHKFMDIP</sequence>
<evidence type="ECO:0000313" key="10">
    <source>
        <dbReference type="EMBL" id="RZS96550.1"/>
    </source>
</evidence>
<dbReference type="EMBL" id="SGXG01000001">
    <property type="protein sequence ID" value="RZS96550.1"/>
    <property type="molecule type" value="Genomic_DNA"/>
</dbReference>
<feature type="binding site" evidence="8">
    <location>
        <position position="78"/>
    </location>
    <ligand>
        <name>[4Fe-4S] cluster</name>
        <dbReference type="ChEBI" id="CHEBI:49883"/>
        <note>4Fe-4S-S-AdoMet</note>
    </ligand>
</feature>
<comment type="pathway">
    <text evidence="8">Purine metabolism; 7-cyano-7-deazaguanine biosynthesis.</text>
</comment>
<dbReference type="Gene3D" id="3.20.20.70">
    <property type="entry name" value="Aldolase class I"/>
    <property type="match status" value="1"/>
</dbReference>
<feature type="binding site" evidence="8">
    <location>
        <position position="74"/>
    </location>
    <ligand>
        <name>[4Fe-4S] cluster</name>
        <dbReference type="ChEBI" id="CHEBI:49883"/>
        <note>4Fe-4S-S-AdoMet</note>
    </ligand>
</feature>
<keyword evidence="3 8" id="KW-0479">Metal-binding</keyword>
<feature type="binding site" evidence="8">
    <location>
        <position position="81"/>
    </location>
    <ligand>
        <name>[4Fe-4S] cluster</name>
        <dbReference type="ChEBI" id="CHEBI:49883"/>
        <note>4Fe-4S-S-AdoMet</note>
    </ligand>
</feature>
<evidence type="ECO:0000256" key="4">
    <source>
        <dbReference type="ARBA" id="ARBA00022842"/>
    </source>
</evidence>
<dbReference type="CDD" id="cd01335">
    <property type="entry name" value="Radical_SAM"/>
    <property type="match status" value="1"/>
</dbReference>
<evidence type="ECO:0000259" key="9">
    <source>
        <dbReference type="PROSITE" id="PS51918"/>
    </source>
</evidence>
<evidence type="ECO:0000256" key="5">
    <source>
        <dbReference type="ARBA" id="ARBA00023004"/>
    </source>
</evidence>
<evidence type="ECO:0000256" key="8">
    <source>
        <dbReference type="HAMAP-Rule" id="MF_00917"/>
    </source>
</evidence>
<feature type="domain" description="Radical SAM core" evidence="9">
    <location>
        <begin position="61"/>
        <end position="241"/>
    </location>
</feature>